<dbReference type="RefSeq" id="WP_103357579.1">
    <property type="nucleotide sequence ID" value="NZ_CP113107.1"/>
</dbReference>
<dbReference type="AlphaFoldDB" id="A0A2K3YU77"/>
<comment type="similarity">
    <text evidence="1">Belongs to the ROK (NagC/XylR) family.</text>
</comment>
<reference evidence="2 3" key="1">
    <citation type="submission" date="2017-08" db="EMBL/GenBank/DDBJ databases">
        <title>Draft genome sequences of 64 type strains of genus Staph aureus.</title>
        <authorList>
            <person name="Cole K."/>
            <person name="Golubchik T."/>
            <person name="Russell J."/>
            <person name="Foster D."/>
            <person name="Llewelyn M."/>
            <person name="Wilson D."/>
            <person name="Crook D."/>
            <person name="Paul J."/>
        </authorList>
    </citation>
    <scope>NUCLEOTIDE SEQUENCE [LARGE SCALE GENOMIC DNA]</scope>
    <source>
        <strain evidence="2 3">DSM 21968</strain>
    </source>
</reference>
<accession>A0A2K3YU77</accession>
<dbReference type="SUPFAM" id="SSF53067">
    <property type="entry name" value="Actin-like ATPase domain"/>
    <property type="match status" value="1"/>
</dbReference>
<keyword evidence="3" id="KW-1185">Reference proteome</keyword>
<organism evidence="2 3">
    <name type="scientific">Staphylococcus rostri</name>
    <dbReference type="NCBI Taxonomy" id="522262"/>
    <lineage>
        <taxon>Bacteria</taxon>
        <taxon>Bacillati</taxon>
        <taxon>Bacillota</taxon>
        <taxon>Bacilli</taxon>
        <taxon>Bacillales</taxon>
        <taxon>Staphylococcaceae</taxon>
        <taxon>Staphylococcus</taxon>
    </lineage>
</organism>
<dbReference type="PANTHER" id="PTHR18964">
    <property type="entry name" value="ROK (REPRESSOR, ORF, KINASE) FAMILY"/>
    <property type="match status" value="1"/>
</dbReference>
<sequence length="287" mass="31158">MTKIAFDIGGTYIKSAIVEDDGTLSGYEKVRTPVNHDEAIVNVVIEQLKTYIANYDIQDVRVGISTAGAVNRAACKIAYANPNIMDYTGTDFGAQLAPYVDALRVYNDVDAALLGELTVVPEPVESLFCLTLGTGIGGSYYNQAFGLMTGARHRPNQIGNLLYDPVTKTNYEQRASTNGLKKQLMHQGYDYRPIEEWFALANDGDACAQTELQRWGIEIARGIAEIQIMYDPAEIVIGGGVSVQGDNLLALIVPEVAHYLPEGYGHATIRTAQLQNHAALIGAVSEL</sequence>
<comment type="caution">
    <text evidence="2">The sequence shown here is derived from an EMBL/GenBank/DDBJ whole genome shotgun (WGS) entry which is preliminary data.</text>
</comment>
<gene>
    <name evidence="2" type="ORF">CD122_03310</name>
</gene>
<protein>
    <submittedName>
        <fullName evidence="2">ROK family protein</fullName>
    </submittedName>
</protein>
<dbReference type="EMBL" id="PPRF01000017">
    <property type="protein sequence ID" value="PNZ29173.1"/>
    <property type="molecule type" value="Genomic_DNA"/>
</dbReference>
<dbReference type="PANTHER" id="PTHR18964:SF165">
    <property type="entry name" value="BETA-GLUCOSIDE KINASE"/>
    <property type="match status" value="1"/>
</dbReference>
<dbReference type="Pfam" id="PF00480">
    <property type="entry name" value="ROK"/>
    <property type="match status" value="1"/>
</dbReference>
<evidence type="ECO:0000313" key="2">
    <source>
        <dbReference type="EMBL" id="PNZ29173.1"/>
    </source>
</evidence>
<name>A0A2K3YU77_9STAP</name>
<evidence type="ECO:0000256" key="1">
    <source>
        <dbReference type="ARBA" id="ARBA00006479"/>
    </source>
</evidence>
<dbReference type="OrthoDB" id="9795247at2"/>
<dbReference type="Gene3D" id="3.30.420.40">
    <property type="match status" value="2"/>
</dbReference>
<proteinExistence type="inferred from homology"/>
<dbReference type="InterPro" id="IPR043129">
    <property type="entry name" value="ATPase_NBD"/>
</dbReference>
<evidence type="ECO:0000313" key="3">
    <source>
        <dbReference type="Proteomes" id="UP000242752"/>
    </source>
</evidence>
<dbReference type="InterPro" id="IPR000600">
    <property type="entry name" value="ROK"/>
</dbReference>
<dbReference type="Proteomes" id="UP000242752">
    <property type="component" value="Unassembled WGS sequence"/>
</dbReference>